<comment type="caution">
    <text evidence="1">The sequence shown here is derived from an EMBL/GenBank/DDBJ whole genome shotgun (WGS) entry which is preliminary data.</text>
</comment>
<organism evidence="1 2">
    <name type="scientific">Austropuccinia psidii MF-1</name>
    <dbReference type="NCBI Taxonomy" id="1389203"/>
    <lineage>
        <taxon>Eukaryota</taxon>
        <taxon>Fungi</taxon>
        <taxon>Dikarya</taxon>
        <taxon>Basidiomycota</taxon>
        <taxon>Pucciniomycotina</taxon>
        <taxon>Pucciniomycetes</taxon>
        <taxon>Pucciniales</taxon>
        <taxon>Sphaerophragmiaceae</taxon>
        <taxon>Austropuccinia</taxon>
    </lineage>
</organism>
<name>A0A9Q3BE03_9BASI</name>
<protein>
    <submittedName>
        <fullName evidence="1">Uncharacterized protein</fullName>
    </submittedName>
</protein>
<dbReference type="InterPro" id="IPR043502">
    <property type="entry name" value="DNA/RNA_pol_sf"/>
</dbReference>
<dbReference type="EMBL" id="AVOT02000605">
    <property type="protein sequence ID" value="MBW0463664.1"/>
    <property type="molecule type" value="Genomic_DNA"/>
</dbReference>
<dbReference type="PANTHER" id="PTHR37984">
    <property type="entry name" value="PROTEIN CBG26694"/>
    <property type="match status" value="1"/>
</dbReference>
<dbReference type="InterPro" id="IPR050951">
    <property type="entry name" value="Retrovirus_Pol_polyprotein"/>
</dbReference>
<dbReference type="PANTHER" id="PTHR37984:SF5">
    <property type="entry name" value="PROTEIN NYNRIN-LIKE"/>
    <property type="match status" value="1"/>
</dbReference>
<sequence length="130" mass="15154">MFFIKTFGNNEIVEVTPPVLITWPDFKARVCGNFRALTSFTKADSYRIPRIPHALHKLSKSRYSTQMDGMKCSHQKRFNPNSMKVLRIICHMAICDYTRITFGIKHEPAHLQRMMDTIFQEEILEGCMVV</sequence>
<reference evidence="1" key="1">
    <citation type="submission" date="2021-03" db="EMBL/GenBank/DDBJ databases">
        <title>Draft genome sequence of rust myrtle Austropuccinia psidii MF-1, a brazilian biotype.</title>
        <authorList>
            <person name="Quecine M.C."/>
            <person name="Pachon D.M.R."/>
            <person name="Bonatelli M.L."/>
            <person name="Correr F.H."/>
            <person name="Franceschini L.M."/>
            <person name="Leite T.F."/>
            <person name="Margarido G.R.A."/>
            <person name="Almeida C.A."/>
            <person name="Ferrarezi J.A."/>
            <person name="Labate C.A."/>
        </authorList>
    </citation>
    <scope>NUCLEOTIDE SEQUENCE</scope>
    <source>
        <strain evidence="1">MF-1</strain>
    </source>
</reference>
<gene>
    <name evidence="1" type="ORF">O181_003379</name>
</gene>
<proteinExistence type="predicted"/>
<dbReference type="InterPro" id="IPR043128">
    <property type="entry name" value="Rev_trsase/Diguanyl_cyclase"/>
</dbReference>
<dbReference type="SUPFAM" id="SSF56672">
    <property type="entry name" value="DNA/RNA polymerases"/>
    <property type="match status" value="1"/>
</dbReference>
<keyword evidence="2" id="KW-1185">Reference proteome</keyword>
<dbReference type="Gene3D" id="3.10.10.10">
    <property type="entry name" value="HIV Type 1 Reverse Transcriptase, subunit A, domain 1"/>
    <property type="match status" value="1"/>
</dbReference>
<evidence type="ECO:0000313" key="2">
    <source>
        <dbReference type="Proteomes" id="UP000765509"/>
    </source>
</evidence>
<dbReference type="AlphaFoldDB" id="A0A9Q3BE03"/>
<evidence type="ECO:0000313" key="1">
    <source>
        <dbReference type="EMBL" id="MBW0463664.1"/>
    </source>
</evidence>
<dbReference type="Gene3D" id="3.30.70.270">
    <property type="match status" value="1"/>
</dbReference>
<accession>A0A9Q3BE03</accession>
<dbReference type="Proteomes" id="UP000765509">
    <property type="component" value="Unassembled WGS sequence"/>
</dbReference>